<comment type="subcellular location">
    <subcellularLocation>
        <location evidence="1">Nucleus</location>
    </subcellularLocation>
</comment>
<protein>
    <submittedName>
        <fullName evidence="5">TOX high mobility group box family member 2</fullName>
    </submittedName>
</protein>
<dbReference type="GO" id="GO:0006357">
    <property type="term" value="P:regulation of transcription by RNA polymerase II"/>
    <property type="evidence" value="ECO:0007669"/>
    <property type="project" value="TreeGrafter"/>
</dbReference>
<dbReference type="GO" id="GO:0031490">
    <property type="term" value="F:chromatin DNA binding"/>
    <property type="evidence" value="ECO:0007669"/>
    <property type="project" value="TreeGrafter"/>
</dbReference>
<dbReference type="EMBL" id="RHFK02000017">
    <property type="protein sequence ID" value="TWW61888.1"/>
    <property type="molecule type" value="Genomic_DNA"/>
</dbReference>
<evidence type="ECO:0000313" key="6">
    <source>
        <dbReference type="Proteomes" id="UP000324091"/>
    </source>
</evidence>
<sequence>MIRDPSLPATLTFLHLSPPQSYTGQTGGSGGGGSGTAGGNGPRDEDYEIPPITPPNHPEPPPLHLMEHDSTGYLCHSLPHNGLINPYSYPELPTLMMSNMLAQESHLVSNQMPSGLVGKSISVIPTLTAHIGQSVKPSDTNTR</sequence>
<keyword evidence="2" id="KW-0238">DNA-binding</keyword>
<evidence type="ECO:0000256" key="4">
    <source>
        <dbReference type="SAM" id="MobiDB-lite"/>
    </source>
</evidence>
<feature type="region of interest" description="Disordered" evidence="4">
    <location>
        <begin position="1"/>
        <end position="68"/>
    </location>
</feature>
<name>A0A5C6N5A4_9TELE</name>
<feature type="compositionally biased region" description="Pro residues" evidence="4">
    <location>
        <begin position="51"/>
        <end position="63"/>
    </location>
</feature>
<dbReference type="PANTHER" id="PTHR45781">
    <property type="entry name" value="AGAP000281-PA"/>
    <property type="match status" value="1"/>
</dbReference>
<dbReference type="InterPro" id="IPR051365">
    <property type="entry name" value="TOX_HMG-box_domain"/>
</dbReference>
<keyword evidence="6" id="KW-1185">Reference proteome</keyword>
<dbReference type="PANTHER" id="PTHR45781:SF5">
    <property type="entry name" value="TOX HIGH MOBILITY GROUP BOX FAMILY MEMBER 2"/>
    <property type="match status" value="1"/>
</dbReference>
<gene>
    <name evidence="5" type="ORF">D4764_04G0005350</name>
</gene>
<evidence type="ECO:0000256" key="2">
    <source>
        <dbReference type="ARBA" id="ARBA00023125"/>
    </source>
</evidence>
<organism evidence="5 6">
    <name type="scientific">Takifugu flavidus</name>
    <name type="common">sansaifugu</name>
    <dbReference type="NCBI Taxonomy" id="433684"/>
    <lineage>
        <taxon>Eukaryota</taxon>
        <taxon>Metazoa</taxon>
        <taxon>Chordata</taxon>
        <taxon>Craniata</taxon>
        <taxon>Vertebrata</taxon>
        <taxon>Euteleostomi</taxon>
        <taxon>Actinopterygii</taxon>
        <taxon>Neopterygii</taxon>
        <taxon>Teleostei</taxon>
        <taxon>Neoteleostei</taxon>
        <taxon>Acanthomorphata</taxon>
        <taxon>Eupercaria</taxon>
        <taxon>Tetraodontiformes</taxon>
        <taxon>Tetradontoidea</taxon>
        <taxon>Tetraodontidae</taxon>
        <taxon>Takifugu</taxon>
    </lineage>
</organism>
<dbReference type="GO" id="GO:0005634">
    <property type="term" value="C:nucleus"/>
    <property type="evidence" value="ECO:0007669"/>
    <property type="project" value="UniProtKB-SubCell"/>
</dbReference>
<reference evidence="5 6" key="1">
    <citation type="submission" date="2019-04" db="EMBL/GenBank/DDBJ databases">
        <title>Chromosome genome assembly for Takifugu flavidus.</title>
        <authorList>
            <person name="Xiao S."/>
        </authorList>
    </citation>
    <scope>NUCLEOTIDE SEQUENCE [LARGE SCALE GENOMIC DNA]</scope>
    <source>
        <strain evidence="5">HTHZ2018</strain>
        <tissue evidence="5">Muscle</tissue>
    </source>
</reference>
<keyword evidence="3" id="KW-0539">Nucleus</keyword>
<proteinExistence type="predicted"/>
<feature type="compositionally biased region" description="Gly residues" evidence="4">
    <location>
        <begin position="25"/>
        <end position="41"/>
    </location>
</feature>
<dbReference type="Proteomes" id="UP000324091">
    <property type="component" value="Chromosome 4"/>
</dbReference>
<accession>A0A5C6N5A4</accession>
<dbReference type="AlphaFoldDB" id="A0A5C6N5A4"/>
<evidence type="ECO:0000256" key="3">
    <source>
        <dbReference type="ARBA" id="ARBA00023242"/>
    </source>
</evidence>
<evidence type="ECO:0000313" key="5">
    <source>
        <dbReference type="EMBL" id="TWW61888.1"/>
    </source>
</evidence>
<comment type="caution">
    <text evidence="5">The sequence shown here is derived from an EMBL/GenBank/DDBJ whole genome shotgun (WGS) entry which is preliminary data.</text>
</comment>
<evidence type="ECO:0000256" key="1">
    <source>
        <dbReference type="ARBA" id="ARBA00004123"/>
    </source>
</evidence>